<keyword evidence="1" id="KW-0812">Transmembrane</keyword>
<dbReference type="RefSeq" id="WP_380736580.1">
    <property type="nucleotide sequence ID" value="NZ_JBHTJP010000032.1"/>
</dbReference>
<feature type="transmembrane region" description="Helical" evidence="1">
    <location>
        <begin position="92"/>
        <end position="110"/>
    </location>
</feature>
<gene>
    <name evidence="2" type="ORF">ACFQ1G_01995</name>
</gene>
<organism evidence="2 3">
    <name type="scientific">Salinimicrobium gaetbulicola</name>
    <dbReference type="NCBI Taxonomy" id="999702"/>
    <lineage>
        <taxon>Bacteria</taxon>
        <taxon>Pseudomonadati</taxon>
        <taxon>Bacteroidota</taxon>
        <taxon>Flavobacteriia</taxon>
        <taxon>Flavobacteriales</taxon>
        <taxon>Flavobacteriaceae</taxon>
        <taxon>Salinimicrobium</taxon>
    </lineage>
</organism>
<evidence type="ECO:0000256" key="1">
    <source>
        <dbReference type="SAM" id="Phobius"/>
    </source>
</evidence>
<dbReference type="Proteomes" id="UP001597100">
    <property type="component" value="Unassembled WGS sequence"/>
</dbReference>
<evidence type="ECO:0000313" key="3">
    <source>
        <dbReference type="Proteomes" id="UP001597100"/>
    </source>
</evidence>
<keyword evidence="1" id="KW-0472">Membrane</keyword>
<protein>
    <recommendedName>
        <fullName evidence="4">Superfamily III holin-X</fullName>
    </recommendedName>
</protein>
<reference evidence="3" key="1">
    <citation type="journal article" date="2019" name="Int. J. Syst. Evol. Microbiol.">
        <title>The Global Catalogue of Microorganisms (GCM) 10K type strain sequencing project: providing services to taxonomists for standard genome sequencing and annotation.</title>
        <authorList>
            <consortium name="The Broad Institute Genomics Platform"/>
            <consortium name="The Broad Institute Genome Sequencing Center for Infectious Disease"/>
            <person name="Wu L."/>
            <person name="Ma J."/>
        </authorList>
    </citation>
    <scope>NUCLEOTIDE SEQUENCE [LARGE SCALE GENOMIC DNA]</scope>
    <source>
        <strain evidence="3">CCUG 60898</strain>
    </source>
</reference>
<name>A0ABW3IBR8_9FLAO</name>
<comment type="caution">
    <text evidence="2">The sequence shown here is derived from an EMBL/GenBank/DDBJ whole genome shotgun (WGS) entry which is preliminary data.</text>
</comment>
<accession>A0ABW3IBR8</accession>
<evidence type="ECO:0000313" key="2">
    <source>
        <dbReference type="EMBL" id="MFD0975551.1"/>
    </source>
</evidence>
<sequence length="153" mass="17077">MKINDLNPRNDLSTSSTVKVYDRLALLLKELGTRDLSQETIQSINKELEKIDQNSGSGRKFKNLIKKKEQKILEVVTKQENLFPANYFQSHWMALGMAAIGLPLGVAFGLALGNIAFLGIGLPIGLAIGMSLGAEKDKKVKEENRQLNYKREF</sequence>
<feature type="transmembrane region" description="Helical" evidence="1">
    <location>
        <begin position="116"/>
        <end position="134"/>
    </location>
</feature>
<evidence type="ECO:0008006" key="4">
    <source>
        <dbReference type="Google" id="ProtNLM"/>
    </source>
</evidence>
<proteinExistence type="predicted"/>
<keyword evidence="1" id="KW-1133">Transmembrane helix</keyword>
<dbReference type="EMBL" id="JBHTJP010000032">
    <property type="protein sequence ID" value="MFD0975551.1"/>
    <property type="molecule type" value="Genomic_DNA"/>
</dbReference>
<keyword evidence="3" id="KW-1185">Reference proteome</keyword>